<proteinExistence type="predicted"/>
<name>A0A554W9F6_9BURK</name>
<evidence type="ECO:0000313" key="3">
    <source>
        <dbReference type="Proteomes" id="UP000315736"/>
    </source>
</evidence>
<gene>
    <name evidence="2" type="ORF">Talka_01101</name>
</gene>
<evidence type="ECO:0000313" key="2">
    <source>
        <dbReference type="EMBL" id="TSE20206.1"/>
    </source>
</evidence>
<evidence type="ECO:0008006" key="4">
    <source>
        <dbReference type="Google" id="ProtNLM"/>
    </source>
</evidence>
<dbReference type="Proteomes" id="UP000315736">
    <property type="component" value="Unassembled WGS sequence"/>
</dbReference>
<reference evidence="2 3" key="1">
    <citation type="submission" date="2019-07" db="EMBL/GenBank/DDBJ databases">
        <title>Tepidimonas alkaliphilus YIM 72238 draft genome.</title>
        <authorList>
            <person name="Da Costa M.S."/>
            <person name="Froufe H.J.C."/>
            <person name="Egas C."/>
            <person name="Albuquerque L."/>
        </authorList>
    </citation>
    <scope>NUCLEOTIDE SEQUENCE [LARGE SCALE GENOMIC DNA]</scope>
    <source>
        <strain evidence="2 3">YIM 72238</strain>
    </source>
</reference>
<feature type="region of interest" description="Disordered" evidence="1">
    <location>
        <begin position="77"/>
        <end position="124"/>
    </location>
</feature>
<protein>
    <recommendedName>
        <fullName evidence="4">Transposase</fullName>
    </recommendedName>
</protein>
<keyword evidence="3" id="KW-1185">Reference proteome</keyword>
<evidence type="ECO:0000256" key="1">
    <source>
        <dbReference type="SAM" id="MobiDB-lite"/>
    </source>
</evidence>
<organism evidence="2 3">
    <name type="scientific">Tepidimonas alkaliphilus</name>
    <dbReference type="NCBI Taxonomy" id="2588942"/>
    <lineage>
        <taxon>Bacteria</taxon>
        <taxon>Pseudomonadati</taxon>
        <taxon>Pseudomonadota</taxon>
        <taxon>Betaproteobacteria</taxon>
        <taxon>Burkholderiales</taxon>
        <taxon>Tepidimonas</taxon>
    </lineage>
</organism>
<feature type="compositionally biased region" description="Basic and acidic residues" evidence="1">
    <location>
        <begin position="80"/>
        <end position="91"/>
    </location>
</feature>
<comment type="caution">
    <text evidence="2">The sequence shown here is derived from an EMBL/GenBank/DDBJ whole genome shotgun (WGS) entry which is preliminary data.</text>
</comment>
<sequence>MREFVNPDVSRSGLDRCLRRHGVSNLKALQPQVPKVRHGTLGAYEPGYVHIDVKYLLQMADEDRRRYPFVAIDCAQRSSVHPDQERQDRARRTLVSVGPHQGLPAAHPHDPHRKRAEGEVSAQL</sequence>
<dbReference type="AlphaFoldDB" id="A0A554W9F6"/>
<dbReference type="EMBL" id="VJNB01000004">
    <property type="protein sequence ID" value="TSE20206.1"/>
    <property type="molecule type" value="Genomic_DNA"/>
</dbReference>
<accession>A0A554W9F6</accession>